<evidence type="ECO:0000313" key="1">
    <source>
        <dbReference type="EMBL" id="KJK52120.1"/>
    </source>
</evidence>
<protein>
    <submittedName>
        <fullName evidence="1">Uncharacterized protein</fullName>
    </submittedName>
</protein>
<organism evidence="1 2">
    <name type="scientific">Lentzea aerocolonigenes</name>
    <name type="common">Lechevalieria aerocolonigenes</name>
    <name type="synonym">Saccharothrix aerocolonigenes</name>
    <dbReference type="NCBI Taxonomy" id="68170"/>
    <lineage>
        <taxon>Bacteria</taxon>
        <taxon>Bacillati</taxon>
        <taxon>Actinomycetota</taxon>
        <taxon>Actinomycetes</taxon>
        <taxon>Pseudonocardiales</taxon>
        <taxon>Pseudonocardiaceae</taxon>
        <taxon>Lentzea</taxon>
    </lineage>
</organism>
<accession>A0A0F0H9D0</accession>
<dbReference type="Proteomes" id="UP000033393">
    <property type="component" value="Unassembled WGS sequence"/>
</dbReference>
<comment type="caution">
    <text evidence="1">The sequence shown here is derived from an EMBL/GenBank/DDBJ whole genome shotgun (WGS) entry which is preliminary data.</text>
</comment>
<proteinExistence type="predicted"/>
<keyword evidence="2" id="KW-1185">Reference proteome</keyword>
<gene>
    <name evidence="1" type="ORF">UK23_04470</name>
</gene>
<reference evidence="1 2" key="1">
    <citation type="submission" date="2015-02" db="EMBL/GenBank/DDBJ databases">
        <authorList>
            <person name="Ju K.-S."/>
            <person name="Doroghazi J.R."/>
            <person name="Metcalf W."/>
        </authorList>
    </citation>
    <scope>NUCLEOTIDE SEQUENCE [LARGE SCALE GENOMIC DNA]</scope>
    <source>
        <strain evidence="1 2">NRRL B-16140</strain>
    </source>
</reference>
<dbReference type="PATRIC" id="fig|68170.10.peg.5603"/>
<name>A0A0F0H9D0_LENAE</name>
<evidence type="ECO:0000313" key="2">
    <source>
        <dbReference type="Proteomes" id="UP000033393"/>
    </source>
</evidence>
<sequence length="176" mass="17957">MAGMRKPVLVIVLAAVVVAVAAGFVFVKFSGGPQAKAGECVALANRNGDHADVTGAGCGTDVKFKVGKVLADGTSSCPAGDDDYVQVVPNAGSGKLCLLPNLAEGVCYRPADDEDSWIKVECKGEETVKVTKVFASAGDDAACPDGEDVASIVYAEPPTTYCLTLVQRSTGEPSGT</sequence>
<dbReference type="AlphaFoldDB" id="A0A0F0H9D0"/>
<dbReference type="EMBL" id="JYJG01000019">
    <property type="protein sequence ID" value="KJK52120.1"/>
    <property type="molecule type" value="Genomic_DNA"/>
</dbReference>